<dbReference type="InterPro" id="IPR001229">
    <property type="entry name" value="Jacalin-like_lectin_dom"/>
</dbReference>
<dbReference type="SUPFAM" id="SSF51101">
    <property type="entry name" value="Mannose-binding lectins"/>
    <property type="match status" value="1"/>
</dbReference>
<gene>
    <name evidence="3" type="ORF">GSMUA_228940.1</name>
</gene>
<sequence length="149" mass="16491">ISIGTYGGNRWSTFDMRPAYRIISVKIGAGDVIDCMNVTFTYYRKMKTRHYSGTSHEVSDCRLMASTWMRIVLEEDEYVVGMEREVSTYHGVVIVGKLVFIITKKAYGPLGNMGGTPFALPIAAGKISGLFGRGCMFLDATPLGVYLEP</sequence>
<dbReference type="EMBL" id="HG996474">
    <property type="protein sequence ID" value="CAG1834788.1"/>
    <property type="molecule type" value="Genomic_DNA"/>
</dbReference>
<organism evidence="3">
    <name type="scientific">Musa acuminata subsp. malaccensis</name>
    <name type="common">Wild banana</name>
    <name type="synonym">Musa malaccensis</name>
    <dbReference type="NCBI Taxonomy" id="214687"/>
    <lineage>
        <taxon>Eukaryota</taxon>
        <taxon>Viridiplantae</taxon>
        <taxon>Streptophyta</taxon>
        <taxon>Embryophyta</taxon>
        <taxon>Tracheophyta</taxon>
        <taxon>Spermatophyta</taxon>
        <taxon>Magnoliopsida</taxon>
        <taxon>Liliopsida</taxon>
        <taxon>Zingiberales</taxon>
        <taxon>Musaceae</taxon>
        <taxon>Musa</taxon>
    </lineage>
</organism>
<keyword evidence="1" id="KW-0430">Lectin</keyword>
<dbReference type="GO" id="GO:0030246">
    <property type="term" value="F:carbohydrate binding"/>
    <property type="evidence" value="ECO:0007669"/>
    <property type="project" value="UniProtKB-KW"/>
</dbReference>
<dbReference type="Gene3D" id="2.100.10.30">
    <property type="entry name" value="Jacalin-like lectin domain"/>
    <property type="match status" value="1"/>
</dbReference>
<proteinExistence type="predicted"/>
<reference evidence="3" key="1">
    <citation type="submission" date="2021-03" db="EMBL/GenBank/DDBJ databases">
        <authorList>
            <consortium name="Genoscope - CEA"/>
            <person name="William W."/>
        </authorList>
    </citation>
    <scope>NUCLEOTIDE SEQUENCE</scope>
    <source>
        <strain evidence="3">Doubled-haploid Pahang</strain>
    </source>
</reference>
<accession>A0A8D6ZR02</accession>
<protein>
    <submittedName>
        <fullName evidence="3">(wild Malaysian banana) hypothetical protein</fullName>
    </submittedName>
</protein>
<evidence type="ECO:0000259" key="2">
    <source>
        <dbReference type="PROSITE" id="PS51752"/>
    </source>
</evidence>
<feature type="domain" description="Jacalin-type lectin" evidence="2">
    <location>
        <begin position="1"/>
        <end position="149"/>
    </location>
</feature>
<dbReference type="PROSITE" id="PS51752">
    <property type="entry name" value="JACALIN_LECTIN"/>
    <property type="match status" value="1"/>
</dbReference>
<evidence type="ECO:0000313" key="3">
    <source>
        <dbReference type="EMBL" id="CAG1834788.1"/>
    </source>
</evidence>
<dbReference type="InterPro" id="IPR036404">
    <property type="entry name" value="Jacalin-like_lectin_dom_sf"/>
</dbReference>
<dbReference type="Pfam" id="PF01419">
    <property type="entry name" value="Jacalin"/>
    <property type="match status" value="1"/>
</dbReference>
<name>A0A8D6ZR02_MUSAM</name>
<feature type="non-terminal residue" evidence="3">
    <location>
        <position position="1"/>
    </location>
</feature>
<dbReference type="AlphaFoldDB" id="A0A8D6ZR02"/>
<evidence type="ECO:0000256" key="1">
    <source>
        <dbReference type="ARBA" id="ARBA00022734"/>
    </source>
</evidence>
<dbReference type="PANTHER" id="PTHR46506">
    <property type="entry name" value="OS05G0143600 PROTEIN"/>
    <property type="match status" value="1"/>
</dbReference>